<feature type="compositionally biased region" description="Basic and acidic residues" evidence="1">
    <location>
        <begin position="7"/>
        <end position="22"/>
    </location>
</feature>
<evidence type="ECO:0000313" key="2">
    <source>
        <dbReference type="EMBL" id="KAA6342055.1"/>
    </source>
</evidence>
<feature type="region of interest" description="Disordered" evidence="1">
    <location>
        <begin position="200"/>
        <end position="277"/>
    </location>
</feature>
<feature type="compositionally biased region" description="Basic and acidic residues" evidence="1">
    <location>
        <begin position="128"/>
        <end position="153"/>
    </location>
</feature>
<gene>
    <name evidence="2" type="ORF">EZS28_052419</name>
</gene>
<name>A0A5J4S9F2_9EUKA</name>
<feature type="compositionally biased region" description="Basic and acidic residues" evidence="1">
    <location>
        <begin position="63"/>
        <end position="73"/>
    </location>
</feature>
<proteinExistence type="predicted"/>
<reference evidence="2 3" key="1">
    <citation type="submission" date="2019-03" db="EMBL/GenBank/DDBJ databases">
        <title>Single cell metagenomics reveals metabolic interactions within the superorganism composed of flagellate Streblomastix strix and complex community of Bacteroidetes bacteria on its surface.</title>
        <authorList>
            <person name="Treitli S.C."/>
            <person name="Kolisko M."/>
            <person name="Husnik F."/>
            <person name="Keeling P."/>
            <person name="Hampl V."/>
        </authorList>
    </citation>
    <scope>NUCLEOTIDE SEQUENCE [LARGE SCALE GENOMIC DNA]</scope>
    <source>
        <strain evidence="2">ST1C</strain>
    </source>
</reference>
<feature type="compositionally biased region" description="Basic and acidic residues" evidence="1">
    <location>
        <begin position="229"/>
        <end position="277"/>
    </location>
</feature>
<feature type="region of interest" description="Disordered" evidence="1">
    <location>
        <begin position="1"/>
        <end position="109"/>
    </location>
</feature>
<sequence length="277" mass="31820">MIRTWKQNKDKESKNRKQGKSEYDDEYEDVEVENSQELDKEEFIDEDQSNDPVSTQRRFIQRNPKDKDAHIESSKNQNQSPALKQNILSQQSSLPQTSVQSPSQSSSKLQVIAYSKLSEEIINVQNERGTKNKLEIIEGEGSKEEGDSKTEDKEFIEDQEVSITHATPSSQQKKKEEDKGGLSTNVITAEEEQKLLERFSKEEHGEIDNYGAEEEQIKDETGENVGINEQEKVIDVKKADEEKQEEKVGEQNEEQNKDKQIEEVKDEAVVKKEEKAE</sequence>
<feature type="compositionally biased region" description="Low complexity" evidence="1">
    <location>
        <begin position="89"/>
        <end position="109"/>
    </location>
</feature>
<accession>A0A5J4S9F2</accession>
<feature type="region of interest" description="Disordered" evidence="1">
    <location>
        <begin position="124"/>
        <end position="187"/>
    </location>
</feature>
<dbReference type="EMBL" id="SNRW01040697">
    <property type="protein sequence ID" value="KAA6342055.1"/>
    <property type="molecule type" value="Genomic_DNA"/>
</dbReference>
<protein>
    <submittedName>
        <fullName evidence="2">Uncharacterized protein</fullName>
    </submittedName>
</protein>
<feature type="non-terminal residue" evidence="2">
    <location>
        <position position="277"/>
    </location>
</feature>
<dbReference type="AlphaFoldDB" id="A0A5J4S9F2"/>
<feature type="compositionally biased region" description="Acidic residues" evidence="1">
    <location>
        <begin position="23"/>
        <end position="49"/>
    </location>
</feature>
<dbReference type="Proteomes" id="UP000324800">
    <property type="component" value="Unassembled WGS sequence"/>
</dbReference>
<feature type="compositionally biased region" description="Polar residues" evidence="1">
    <location>
        <begin position="161"/>
        <end position="171"/>
    </location>
</feature>
<evidence type="ECO:0000256" key="1">
    <source>
        <dbReference type="SAM" id="MobiDB-lite"/>
    </source>
</evidence>
<evidence type="ECO:0000313" key="3">
    <source>
        <dbReference type="Proteomes" id="UP000324800"/>
    </source>
</evidence>
<comment type="caution">
    <text evidence="2">The sequence shown here is derived from an EMBL/GenBank/DDBJ whole genome shotgun (WGS) entry which is preliminary data.</text>
</comment>
<organism evidence="2 3">
    <name type="scientific">Streblomastix strix</name>
    <dbReference type="NCBI Taxonomy" id="222440"/>
    <lineage>
        <taxon>Eukaryota</taxon>
        <taxon>Metamonada</taxon>
        <taxon>Preaxostyla</taxon>
        <taxon>Oxymonadida</taxon>
        <taxon>Streblomastigidae</taxon>
        <taxon>Streblomastix</taxon>
    </lineage>
</organism>
<feature type="compositionally biased region" description="Polar residues" evidence="1">
    <location>
        <begin position="74"/>
        <end position="88"/>
    </location>
</feature>